<dbReference type="Gene3D" id="2.60.120.200">
    <property type="match status" value="1"/>
</dbReference>
<accession>A0A450XMT8</accession>
<dbReference type="Pfam" id="PF00629">
    <property type="entry name" value="MAM"/>
    <property type="match status" value="1"/>
</dbReference>
<feature type="signal peptide" evidence="2">
    <location>
        <begin position="1"/>
        <end position="27"/>
    </location>
</feature>
<feature type="domain" description="MAM" evidence="3">
    <location>
        <begin position="30"/>
        <end position="195"/>
    </location>
</feature>
<dbReference type="GO" id="GO:0031012">
    <property type="term" value="C:extracellular matrix"/>
    <property type="evidence" value="ECO:0007669"/>
    <property type="project" value="TreeGrafter"/>
</dbReference>
<dbReference type="CDD" id="cd06263">
    <property type="entry name" value="MAM"/>
    <property type="match status" value="1"/>
</dbReference>
<dbReference type="SMART" id="SM00137">
    <property type="entry name" value="MAM"/>
    <property type="match status" value="1"/>
</dbReference>
<evidence type="ECO:0000256" key="1">
    <source>
        <dbReference type="SAM" id="MobiDB-lite"/>
    </source>
</evidence>
<feature type="chain" id="PRO_5019440578" evidence="2">
    <location>
        <begin position="28"/>
        <end position="637"/>
    </location>
</feature>
<dbReference type="InterPro" id="IPR050149">
    <property type="entry name" value="Collagen_superfamily"/>
</dbReference>
<feature type="compositionally biased region" description="Low complexity" evidence="1">
    <location>
        <begin position="442"/>
        <end position="456"/>
    </location>
</feature>
<proteinExistence type="predicted"/>
<dbReference type="EMBL" id="CAADFP010000116">
    <property type="protein sequence ID" value="VFK30632.1"/>
    <property type="molecule type" value="Genomic_DNA"/>
</dbReference>
<feature type="compositionally biased region" description="Basic and acidic residues" evidence="1">
    <location>
        <begin position="403"/>
        <end position="412"/>
    </location>
</feature>
<name>A0A450XMT8_9GAMM</name>
<dbReference type="SUPFAM" id="SSF49899">
    <property type="entry name" value="Concanavalin A-like lectins/glucanases"/>
    <property type="match status" value="1"/>
</dbReference>
<keyword evidence="2" id="KW-0732">Signal</keyword>
<dbReference type="PANTHER" id="PTHR24023:SF1082">
    <property type="entry name" value="COLLAGEN TRIPLE HELIX REPEAT"/>
    <property type="match status" value="1"/>
</dbReference>
<organism evidence="4">
    <name type="scientific">Candidatus Kentrum sp. LPFa</name>
    <dbReference type="NCBI Taxonomy" id="2126335"/>
    <lineage>
        <taxon>Bacteria</taxon>
        <taxon>Pseudomonadati</taxon>
        <taxon>Pseudomonadota</taxon>
        <taxon>Gammaproteobacteria</taxon>
        <taxon>Candidatus Kentrum</taxon>
    </lineage>
</organism>
<dbReference type="PANTHER" id="PTHR24023">
    <property type="entry name" value="COLLAGEN ALPHA"/>
    <property type="match status" value="1"/>
</dbReference>
<evidence type="ECO:0000256" key="2">
    <source>
        <dbReference type="SAM" id="SignalP"/>
    </source>
</evidence>
<gene>
    <name evidence="4" type="ORF">BECKLPF1236C_GA0070990_101169</name>
</gene>
<dbReference type="InterPro" id="IPR000998">
    <property type="entry name" value="MAM_dom"/>
</dbReference>
<reference evidence="4" key="1">
    <citation type="submission" date="2019-02" db="EMBL/GenBank/DDBJ databases">
        <authorList>
            <person name="Gruber-Vodicka R. H."/>
            <person name="Seah K. B. B."/>
        </authorList>
    </citation>
    <scope>NUCLEOTIDE SEQUENCE</scope>
    <source>
        <strain evidence="4">BECK_S426</strain>
    </source>
</reference>
<sequence length="637" mass="66573">MKTTHPSRPFSLSLAALLGLATLSANAIEYTTGFETDLGGWSVIKGASYFNWARWTGGTHSGHTGPASAHEGSYYLYLEASRNHPARTAYLQSRDYPGSIQTVSFHYHMYGAHMGELALEGLDGGSWTTLWAATGQQHFSHGASWTRKEINLSGRTIQKIRFKGTTINNQKSSQYRGDMAIDYVLVTTSEPKSPPTALWSKSDAGRDIYYAHGNVGIGDNQPEADLAILGNLSKPLTGHIAVAKGATHVTGVGTRFTGELAAGDSLRIGDSVFIVTGVADDTNLTLDAPHPIGALNATAYTDSDLLSVQTGAEVDALLVDKSGNVGIGTENPAVKLDVAGGIRVGAETVCDAKREGTIRYSDESDEVEFCNGSAWSRVEGPRGERGIQGEQGLAGPMGAQGQKGDKGDKGERGLQGVKGDQGPIGATGATGEKGDTGATGSQGPKGDPGPQGIKGDQGPKGDKGDTGLQGLKGDKGDRGERGLQGVKGDTGPQGPKGDKGDTGDAFWSESGNDIYYGNGNIGIGTKNPKQKLDVEGRVEANGYGEIRALCSGDYEQCNNRIYTHTLDSGIGFLTVHAQGGGQIAFESLTYIFSANYGIAKLHLISNTAGEHTYPAPDYISSVSVSSSGHTHTITGGN</sequence>
<dbReference type="InterPro" id="IPR013320">
    <property type="entry name" value="ConA-like_dom_sf"/>
</dbReference>
<dbReference type="GO" id="GO:0016020">
    <property type="term" value="C:membrane"/>
    <property type="evidence" value="ECO:0007669"/>
    <property type="project" value="InterPro"/>
</dbReference>
<dbReference type="GO" id="GO:0005615">
    <property type="term" value="C:extracellular space"/>
    <property type="evidence" value="ECO:0007669"/>
    <property type="project" value="TreeGrafter"/>
</dbReference>
<protein>
    <submittedName>
        <fullName evidence="4">Collagen triple helix repeat-containing protein</fullName>
    </submittedName>
</protein>
<dbReference type="AlphaFoldDB" id="A0A450XMT8"/>
<keyword evidence="4" id="KW-0176">Collagen</keyword>
<dbReference type="PROSITE" id="PS50060">
    <property type="entry name" value="MAM_2"/>
    <property type="match status" value="1"/>
</dbReference>
<dbReference type="InterPro" id="IPR008160">
    <property type="entry name" value="Collagen"/>
</dbReference>
<evidence type="ECO:0000259" key="3">
    <source>
        <dbReference type="PROSITE" id="PS50060"/>
    </source>
</evidence>
<feature type="region of interest" description="Disordered" evidence="1">
    <location>
        <begin position="376"/>
        <end position="504"/>
    </location>
</feature>
<dbReference type="Pfam" id="PF01391">
    <property type="entry name" value="Collagen"/>
    <property type="match status" value="2"/>
</dbReference>
<feature type="compositionally biased region" description="Basic and acidic residues" evidence="1">
    <location>
        <begin position="472"/>
        <end position="481"/>
    </location>
</feature>
<evidence type="ECO:0000313" key="4">
    <source>
        <dbReference type="EMBL" id="VFK30632.1"/>
    </source>
</evidence>